<gene>
    <name evidence="6" type="ORF">KTA_05170</name>
</gene>
<comment type="similarity">
    <text evidence="1">Belongs to the LysR transcriptional regulatory family.</text>
</comment>
<dbReference type="Gene3D" id="1.10.10.10">
    <property type="entry name" value="Winged helix-like DNA-binding domain superfamily/Winged helix DNA-binding domain"/>
    <property type="match status" value="1"/>
</dbReference>
<dbReference type="SUPFAM" id="SSF46785">
    <property type="entry name" value="Winged helix' DNA-binding domain"/>
    <property type="match status" value="1"/>
</dbReference>
<dbReference type="InterPro" id="IPR000847">
    <property type="entry name" value="LysR_HTH_N"/>
</dbReference>
<keyword evidence="3" id="KW-0238">DNA-binding</keyword>
<proteinExistence type="inferred from homology"/>
<evidence type="ECO:0000256" key="1">
    <source>
        <dbReference type="ARBA" id="ARBA00009437"/>
    </source>
</evidence>
<dbReference type="CDD" id="cd08420">
    <property type="entry name" value="PBP2_CysL_like"/>
    <property type="match status" value="1"/>
</dbReference>
<dbReference type="GO" id="GO:0000976">
    <property type="term" value="F:transcription cis-regulatory region binding"/>
    <property type="evidence" value="ECO:0007669"/>
    <property type="project" value="TreeGrafter"/>
</dbReference>
<evidence type="ECO:0000256" key="2">
    <source>
        <dbReference type="ARBA" id="ARBA00023015"/>
    </source>
</evidence>
<feature type="domain" description="HTH lysR-type" evidence="5">
    <location>
        <begin position="9"/>
        <end position="66"/>
    </location>
</feature>
<dbReference type="PANTHER" id="PTHR30126:SF39">
    <property type="entry name" value="HTH-TYPE TRANSCRIPTIONAL REGULATOR CYSL"/>
    <property type="match status" value="1"/>
</dbReference>
<accession>A0A455SXR9</accession>
<evidence type="ECO:0000256" key="3">
    <source>
        <dbReference type="ARBA" id="ARBA00023125"/>
    </source>
</evidence>
<dbReference type="InterPro" id="IPR005119">
    <property type="entry name" value="LysR_subst-bd"/>
</dbReference>
<dbReference type="PANTHER" id="PTHR30126">
    <property type="entry name" value="HTH-TYPE TRANSCRIPTIONAL REGULATOR"/>
    <property type="match status" value="1"/>
</dbReference>
<evidence type="ECO:0000259" key="5">
    <source>
        <dbReference type="PROSITE" id="PS50931"/>
    </source>
</evidence>
<dbReference type="EMBL" id="AP019377">
    <property type="protein sequence ID" value="BBH92318.1"/>
    <property type="molecule type" value="Genomic_DNA"/>
</dbReference>
<dbReference type="Pfam" id="PF00126">
    <property type="entry name" value="HTH_1"/>
    <property type="match status" value="1"/>
</dbReference>
<dbReference type="GO" id="GO:0003700">
    <property type="term" value="F:DNA-binding transcription factor activity"/>
    <property type="evidence" value="ECO:0007669"/>
    <property type="project" value="InterPro"/>
</dbReference>
<dbReference type="InterPro" id="IPR036388">
    <property type="entry name" value="WH-like_DNA-bd_sf"/>
</dbReference>
<reference evidence="6" key="1">
    <citation type="submission" date="2018-12" db="EMBL/GenBank/DDBJ databases">
        <title>Novel natural products biosynthetic potential of the class Ktedonobacteria.</title>
        <authorList>
            <person name="Zheng Y."/>
            <person name="Saitou A."/>
            <person name="Wang C.M."/>
            <person name="Toyoda A."/>
            <person name="Minakuchi Y."/>
            <person name="Sekiguchi Y."/>
            <person name="Ueda K."/>
            <person name="Takano H."/>
            <person name="Sakai Y."/>
            <person name="Yokota A."/>
            <person name="Yabe S."/>
        </authorList>
    </citation>
    <scope>NUCLEOTIDE SEQUENCE</scope>
    <source>
        <strain evidence="6">A3-2</strain>
    </source>
</reference>
<dbReference type="PROSITE" id="PS50931">
    <property type="entry name" value="HTH_LYSR"/>
    <property type="match status" value="1"/>
</dbReference>
<dbReference type="Gene3D" id="3.40.190.290">
    <property type="match status" value="1"/>
</dbReference>
<sequence>MVKHWQHNVTLYQLRVFLAVLRHRNYTHAAEELHLSQPAVSAQVHELERLLGLPLFEQVGKRLVPTQAALMLEEHARKVMAEIEAAADALESLHRIEAGRLALVASTTIGNYFLPVALALFHRRYPRVEIELLIANSQVVYEEVRAGRRELGLIESHVESVDDGLLLTPYRQDELVLIVPPWHPWAHLESLPLAALRDVTLLWREPGSGTRSVIEAAFEQAGIRPAITLELGSNEAIKRAVAANMGVAIVSQAAVAAEVTAGWLSTVRIGDAALRRTLHLVQRRTGHLSPAAQAFLTLLLEPEAGHEARERPDPGH</sequence>
<dbReference type="Pfam" id="PF03466">
    <property type="entry name" value="LysR_substrate"/>
    <property type="match status" value="1"/>
</dbReference>
<dbReference type="AlphaFoldDB" id="A0A455SXR9"/>
<evidence type="ECO:0000256" key="4">
    <source>
        <dbReference type="ARBA" id="ARBA00023163"/>
    </source>
</evidence>
<name>A0A455SXR9_9CHLR</name>
<keyword evidence="2" id="KW-0805">Transcription regulation</keyword>
<keyword evidence="4" id="KW-0804">Transcription</keyword>
<dbReference type="InterPro" id="IPR036390">
    <property type="entry name" value="WH_DNA-bd_sf"/>
</dbReference>
<organism evidence="6">
    <name type="scientific">Thermogemmatispora argillosa</name>
    <dbReference type="NCBI Taxonomy" id="2045280"/>
    <lineage>
        <taxon>Bacteria</taxon>
        <taxon>Bacillati</taxon>
        <taxon>Chloroflexota</taxon>
        <taxon>Ktedonobacteria</taxon>
        <taxon>Thermogemmatisporales</taxon>
        <taxon>Thermogemmatisporaceae</taxon>
        <taxon>Thermogemmatispora</taxon>
    </lineage>
</organism>
<dbReference type="PRINTS" id="PR00039">
    <property type="entry name" value="HTHLYSR"/>
</dbReference>
<dbReference type="SUPFAM" id="SSF53850">
    <property type="entry name" value="Periplasmic binding protein-like II"/>
    <property type="match status" value="1"/>
</dbReference>
<protein>
    <submittedName>
        <fullName evidence="6">LysR family transcriptional regulator</fullName>
    </submittedName>
</protein>
<evidence type="ECO:0000313" key="6">
    <source>
        <dbReference type="EMBL" id="BBH92318.1"/>
    </source>
</evidence>